<name>G5NEH5_SALET</name>
<sequence>MWQSCRRLHLLTCQILTSQNLTHQNLTHQNLTRRNLVKTAVLTRQNLAGIRQ</sequence>
<dbReference type="AlphaFoldDB" id="G5NEH5"/>
<comment type="caution">
    <text evidence="1">The sequence shown here is derived from an EMBL/GenBank/DDBJ whole genome shotgun (WGS) entry which is preliminary data.</text>
</comment>
<proteinExistence type="predicted"/>
<dbReference type="EMBL" id="AFCO01001008">
    <property type="protein sequence ID" value="EHC56436.1"/>
    <property type="molecule type" value="Genomic_DNA"/>
</dbReference>
<evidence type="ECO:0008006" key="3">
    <source>
        <dbReference type="Google" id="ProtNLM"/>
    </source>
</evidence>
<dbReference type="BioCyc" id="SENT913075:G120P-4050-MONOMER"/>
<evidence type="ECO:0000313" key="2">
    <source>
        <dbReference type="Proteomes" id="UP000003532"/>
    </source>
</evidence>
<organism evidence="1 2">
    <name type="scientific">Salmonella enterica subsp. enterica serovar Inverness str. R8-3668</name>
    <dbReference type="NCBI Taxonomy" id="913075"/>
    <lineage>
        <taxon>Bacteria</taxon>
        <taxon>Pseudomonadati</taxon>
        <taxon>Pseudomonadota</taxon>
        <taxon>Gammaproteobacteria</taxon>
        <taxon>Enterobacterales</taxon>
        <taxon>Enterobacteriaceae</taxon>
        <taxon>Salmonella</taxon>
    </lineage>
</organism>
<dbReference type="Proteomes" id="UP000003532">
    <property type="component" value="Unassembled WGS sequence"/>
</dbReference>
<evidence type="ECO:0000313" key="1">
    <source>
        <dbReference type="EMBL" id="EHC56436.1"/>
    </source>
</evidence>
<accession>G5NEH5</accession>
<gene>
    <name evidence="1" type="ORF">LTSEINV_3100</name>
</gene>
<reference evidence="1 2" key="1">
    <citation type="journal article" date="2011" name="BMC Genomics">
        <title>Genome sequencing reveals diversification of virulence factor content and possible host adaptation in distinct subpopulations of Salmonella enterica.</title>
        <authorList>
            <person name="den Bakker H.C."/>
            <person name="Moreno Switt A.I."/>
            <person name="Govoni G."/>
            <person name="Cummings C.A."/>
            <person name="Ranieri M.L."/>
            <person name="Degoricija L."/>
            <person name="Hoelzer K."/>
            <person name="Rodriguez-Rivera L.D."/>
            <person name="Brown S."/>
            <person name="Bolchacova E."/>
            <person name="Furtado M.R."/>
            <person name="Wiedmann M."/>
        </authorList>
    </citation>
    <scope>NUCLEOTIDE SEQUENCE [LARGE SCALE GENOMIC DNA]</scope>
    <source>
        <strain evidence="1 2">R8-3668</strain>
    </source>
</reference>
<protein>
    <recommendedName>
        <fullName evidence="3">Pentapeptide repeat-containing protein</fullName>
    </recommendedName>
</protein>